<dbReference type="GO" id="GO:0005524">
    <property type="term" value="F:ATP binding"/>
    <property type="evidence" value="ECO:0007669"/>
    <property type="project" value="UniProtKB-KW"/>
</dbReference>
<dbReference type="Pfam" id="PF00005">
    <property type="entry name" value="ABC_tran"/>
    <property type="match status" value="1"/>
</dbReference>
<evidence type="ECO:0000313" key="5">
    <source>
        <dbReference type="Proteomes" id="UP000605805"/>
    </source>
</evidence>
<feature type="domain" description="ABC transporter" evidence="3">
    <location>
        <begin position="24"/>
        <end position="174"/>
    </location>
</feature>
<dbReference type="SUPFAM" id="SSF52540">
    <property type="entry name" value="P-loop containing nucleoside triphosphate hydrolases"/>
    <property type="match status" value="1"/>
</dbReference>
<reference evidence="4" key="1">
    <citation type="journal article" date="2020" name="ISME J.">
        <title>Gammaproteobacteria mediating utilization of methyl-, sulfur- and petroleum organic compounds in deep ocean hydrothermal plumes.</title>
        <authorList>
            <person name="Zhou Z."/>
            <person name="Liu Y."/>
            <person name="Pan J."/>
            <person name="Cron B.R."/>
            <person name="Toner B.M."/>
            <person name="Anantharaman K."/>
            <person name="Breier J.A."/>
            <person name="Dick G.J."/>
            <person name="Li M."/>
        </authorList>
    </citation>
    <scope>NUCLEOTIDE SEQUENCE</scope>
    <source>
        <strain evidence="4">SZUA-1435</strain>
    </source>
</reference>
<evidence type="ECO:0000256" key="2">
    <source>
        <dbReference type="ARBA" id="ARBA00022448"/>
    </source>
</evidence>
<accession>A0A833DTT4</accession>
<comment type="caution">
    <text evidence="4">The sequence shown here is derived from an EMBL/GenBank/DDBJ whole genome shotgun (WGS) entry which is preliminary data.</text>
</comment>
<dbReference type="PANTHER" id="PTHR42734:SF5">
    <property type="entry name" value="IRON TRANSPORT SYSTEM ATP-BINDING PROTEIN HI_0361-RELATED"/>
    <property type="match status" value="1"/>
</dbReference>
<organism evidence="4 5">
    <name type="scientific">Ignisphaera aggregans</name>
    <dbReference type="NCBI Taxonomy" id="334771"/>
    <lineage>
        <taxon>Archaea</taxon>
        <taxon>Thermoproteota</taxon>
        <taxon>Thermoprotei</taxon>
        <taxon>Desulfurococcales</taxon>
        <taxon>Desulfurococcaceae</taxon>
        <taxon>Ignisphaera</taxon>
    </lineage>
</organism>
<dbReference type="GO" id="GO:0016887">
    <property type="term" value="F:ATP hydrolysis activity"/>
    <property type="evidence" value="ECO:0007669"/>
    <property type="project" value="InterPro"/>
</dbReference>
<protein>
    <submittedName>
        <fullName evidence="4">ATP-binding cassette domain-containing protein</fullName>
    </submittedName>
</protein>
<dbReference type="InterPro" id="IPR003439">
    <property type="entry name" value="ABC_transporter-like_ATP-bd"/>
</dbReference>
<sequence>MESMRVEAIDLVIGYGSEALSDVINFVIEGPGLVQILGPNGAGKTTLIRTLIGLHPPLRGRVLINGVDVTTNPSKAGRLVGYVPQILVSNSVMPITVWEFVESGLMLYRKRWPRVFLDSDSKHIVMSVLRAVGLDSSLWHRNLWKLSGGERQRALIARPLVHDPAILVLDEPLASV</sequence>
<dbReference type="EMBL" id="DQTV01000002">
    <property type="protein sequence ID" value="HIP56464.1"/>
    <property type="molecule type" value="Genomic_DNA"/>
</dbReference>
<dbReference type="AlphaFoldDB" id="A0A833DTT4"/>
<dbReference type="Proteomes" id="UP000605805">
    <property type="component" value="Unassembled WGS sequence"/>
</dbReference>
<evidence type="ECO:0000259" key="3">
    <source>
        <dbReference type="Pfam" id="PF00005"/>
    </source>
</evidence>
<dbReference type="PANTHER" id="PTHR42734">
    <property type="entry name" value="METAL TRANSPORT SYSTEM ATP-BINDING PROTEIN TM_0124-RELATED"/>
    <property type="match status" value="1"/>
</dbReference>
<keyword evidence="2" id="KW-0813">Transport</keyword>
<dbReference type="InterPro" id="IPR050153">
    <property type="entry name" value="Metal_Ion_Import_ABC"/>
</dbReference>
<gene>
    <name evidence="4" type="ORF">EYH02_00090</name>
</gene>
<name>A0A833DTT4_9CREN</name>
<evidence type="ECO:0000256" key="1">
    <source>
        <dbReference type="ARBA" id="ARBA00005417"/>
    </source>
</evidence>
<proteinExistence type="inferred from homology"/>
<keyword evidence="4" id="KW-0547">Nucleotide-binding</keyword>
<keyword evidence="4" id="KW-0067">ATP-binding</keyword>
<feature type="non-terminal residue" evidence="4">
    <location>
        <position position="176"/>
    </location>
</feature>
<comment type="similarity">
    <text evidence="1">Belongs to the ABC transporter superfamily.</text>
</comment>
<dbReference type="Gene3D" id="3.40.50.300">
    <property type="entry name" value="P-loop containing nucleotide triphosphate hydrolases"/>
    <property type="match status" value="1"/>
</dbReference>
<evidence type="ECO:0000313" key="4">
    <source>
        <dbReference type="EMBL" id="HIP56464.1"/>
    </source>
</evidence>
<dbReference type="InterPro" id="IPR027417">
    <property type="entry name" value="P-loop_NTPase"/>
</dbReference>